<proteinExistence type="inferred from homology"/>
<dbReference type="Pfam" id="PF25037">
    <property type="entry name" value="VPS13_C"/>
    <property type="match status" value="1"/>
</dbReference>
<dbReference type="GO" id="GO:0045053">
    <property type="term" value="P:protein retention in Golgi apparatus"/>
    <property type="evidence" value="ECO:0007669"/>
    <property type="project" value="TreeGrafter"/>
</dbReference>
<evidence type="ECO:0000259" key="2">
    <source>
        <dbReference type="Pfam" id="PF25037"/>
    </source>
</evidence>
<comment type="similarity">
    <text evidence="1">Belongs to the VPS13 family.</text>
</comment>
<feature type="domain" description="Intermembrane lipid transfer protein VPS13-like C-terminal" evidence="2">
    <location>
        <begin position="457"/>
        <end position="554"/>
    </location>
</feature>
<dbReference type="GO" id="GO:0006623">
    <property type="term" value="P:protein targeting to vacuole"/>
    <property type="evidence" value="ECO:0007669"/>
    <property type="project" value="TreeGrafter"/>
</dbReference>
<name>A0A7S3FYP2_9EUKA</name>
<sequence length="591" mass="63896">MELEKRPGQDVIKLEAKIGDLQIDANASNVEFPVIFATRAKAATSVTPWAHISLIMTKYFDEDKETKAKTVLIQEIPYASFLLQEMDLSVDDRVVLLVVKFILDAGLLSEATPTQSVEESRKAAMRIIGTNTLSKLVDRAIVEGVSKSDTYIGVLHLHPIALNFTFRQTHSGSDVFDSSAAGVSDVMSDDRIVTLAQRLEMADGSEGSQLISSIMKQVVGGVMPSITDAQLRIGVLMIEKALVNEKELVRKISKFFIQQGVRQAYKVIGAIGVLGAPLKFAMGVGTGVKDFFYEPAAGIVSSPKDFAKGLGKGTLSLVGQGVSSTFHATSSLTSTLSNGIALLQEKVGRDKSFAEARRRARRDVAMNAQQGFSRGALRVGKGFLTGLTGIFTEPISGVRSGGGAKGFFAGIGRGLLGIFVKPTAGILDGVAKASEGVKNSTSTQAKRNMLLQATRSRPPRVFAGDGALLQYSRHQAEGQQLLVSLPKLKAHKFERYYMHKVVGSRIILLTHRTIISISRNGSIEWERPVDLLTGIDDHGSTIRFHFERGADTKGARSSRSSSSQPDICIFQCESDADPHDIQEEIVSILET</sequence>
<evidence type="ECO:0000256" key="1">
    <source>
        <dbReference type="ARBA" id="ARBA00006545"/>
    </source>
</evidence>
<organism evidence="3">
    <name type="scientific">Palpitomonas bilix</name>
    <dbReference type="NCBI Taxonomy" id="652834"/>
    <lineage>
        <taxon>Eukaryota</taxon>
        <taxon>Eukaryota incertae sedis</taxon>
    </lineage>
</organism>
<dbReference type="InterPro" id="IPR026847">
    <property type="entry name" value="VPS13"/>
</dbReference>
<protein>
    <recommendedName>
        <fullName evidence="2">Intermembrane lipid transfer protein VPS13-like C-terminal domain-containing protein</fullName>
    </recommendedName>
</protein>
<dbReference type="AlphaFoldDB" id="A0A7S3FYP2"/>
<dbReference type="PANTHER" id="PTHR16166">
    <property type="entry name" value="VACUOLAR PROTEIN SORTING-ASSOCIATED PROTEIN VPS13"/>
    <property type="match status" value="1"/>
</dbReference>
<dbReference type="EMBL" id="HBIB01004783">
    <property type="protein sequence ID" value="CAE0240652.1"/>
    <property type="molecule type" value="Transcribed_RNA"/>
</dbReference>
<dbReference type="PANTHER" id="PTHR16166:SF93">
    <property type="entry name" value="INTERMEMBRANE LIPID TRANSFER PROTEIN VPS13"/>
    <property type="match status" value="1"/>
</dbReference>
<dbReference type="InterPro" id="IPR056748">
    <property type="entry name" value="VPS13-like_C"/>
</dbReference>
<accession>A0A7S3FYP2</accession>
<gene>
    <name evidence="3" type="ORF">PBIL07802_LOCUS2812</name>
</gene>
<reference evidence="3" key="1">
    <citation type="submission" date="2021-01" db="EMBL/GenBank/DDBJ databases">
        <authorList>
            <person name="Corre E."/>
            <person name="Pelletier E."/>
            <person name="Niang G."/>
            <person name="Scheremetjew M."/>
            <person name="Finn R."/>
            <person name="Kale V."/>
            <person name="Holt S."/>
            <person name="Cochrane G."/>
            <person name="Meng A."/>
            <person name="Brown T."/>
            <person name="Cohen L."/>
        </authorList>
    </citation>
    <scope>NUCLEOTIDE SEQUENCE</scope>
    <source>
        <strain evidence="3">NIES-2562</strain>
    </source>
</reference>
<evidence type="ECO:0000313" key="3">
    <source>
        <dbReference type="EMBL" id="CAE0240652.1"/>
    </source>
</evidence>